<gene>
    <name evidence="2" type="ORF">LK10_12550</name>
</gene>
<protein>
    <recommendedName>
        <fullName evidence="4">SPW repeat-containing protein</fullName>
    </recommendedName>
</protein>
<dbReference type="Proteomes" id="UP000030982">
    <property type="component" value="Unassembled WGS sequence"/>
</dbReference>
<name>A0A0B2AGV5_9MICC</name>
<feature type="transmembrane region" description="Helical" evidence="1">
    <location>
        <begin position="70"/>
        <end position="89"/>
    </location>
</feature>
<evidence type="ECO:0000256" key="1">
    <source>
        <dbReference type="SAM" id="Phobius"/>
    </source>
</evidence>
<sequence>MGEQRWALRIGWIGLVGVSLGIMGFGAVIAIAPMGADELLYRADGLASIGLGLLGGLLALIPYRRRERWAWIALWFYPVFWTIHLVSGLPPGKDHIHQVVFIALSLLGLLLPVRAFFPRRQTVVR</sequence>
<dbReference type="EMBL" id="JTDL01000123">
    <property type="protein sequence ID" value="KHL02425.1"/>
    <property type="molecule type" value="Genomic_DNA"/>
</dbReference>
<evidence type="ECO:0008006" key="4">
    <source>
        <dbReference type="Google" id="ProtNLM"/>
    </source>
</evidence>
<evidence type="ECO:0000313" key="3">
    <source>
        <dbReference type="Proteomes" id="UP000030982"/>
    </source>
</evidence>
<dbReference type="AlphaFoldDB" id="A0A0B2AGV5"/>
<dbReference type="RefSeq" id="WP_043124140.1">
    <property type="nucleotide sequence ID" value="NZ_JTDL01000123.1"/>
</dbReference>
<evidence type="ECO:0000313" key="2">
    <source>
        <dbReference type="EMBL" id="KHL02425.1"/>
    </source>
</evidence>
<keyword evidence="1" id="KW-0812">Transmembrane</keyword>
<proteinExistence type="predicted"/>
<reference evidence="2 3" key="1">
    <citation type="submission" date="2014-09" db="EMBL/GenBank/DDBJ databases">
        <title>Genome sequence of Sinomonas sp. MUSC 117.</title>
        <authorList>
            <person name="Lee L.-H."/>
        </authorList>
    </citation>
    <scope>NUCLEOTIDE SEQUENCE [LARGE SCALE GENOMIC DNA]</scope>
    <source>
        <strain evidence="2 3">MUSC 117</strain>
    </source>
</reference>
<keyword evidence="1" id="KW-0472">Membrane</keyword>
<accession>A0A0B2AGV5</accession>
<feature type="transmembrane region" description="Helical" evidence="1">
    <location>
        <begin position="45"/>
        <end position="63"/>
    </location>
</feature>
<feature type="transmembrane region" description="Helical" evidence="1">
    <location>
        <begin position="12"/>
        <end position="33"/>
    </location>
</feature>
<feature type="transmembrane region" description="Helical" evidence="1">
    <location>
        <begin position="95"/>
        <end position="117"/>
    </location>
</feature>
<keyword evidence="3" id="KW-1185">Reference proteome</keyword>
<organism evidence="2 3">
    <name type="scientific">Sinomonas humi</name>
    <dbReference type="NCBI Taxonomy" id="1338436"/>
    <lineage>
        <taxon>Bacteria</taxon>
        <taxon>Bacillati</taxon>
        <taxon>Actinomycetota</taxon>
        <taxon>Actinomycetes</taxon>
        <taxon>Micrococcales</taxon>
        <taxon>Micrococcaceae</taxon>
        <taxon>Sinomonas</taxon>
    </lineage>
</organism>
<keyword evidence="1" id="KW-1133">Transmembrane helix</keyword>
<comment type="caution">
    <text evidence="2">The sequence shown here is derived from an EMBL/GenBank/DDBJ whole genome shotgun (WGS) entry which is preliminary data.</text>
</comment>